<reference evidence="2 4" key="2">
    <citation type="journal article" date="2018" name="Plant J.">
        <title>The Physcomitrella patens chromosome-scale assembly reveals moss genome structure and evolution.</title>
        <authorList>
            <person name="Lang D."/>
            <person name="Ullrich K.K."/>
            <person name="Murat F."/>
            <person name="Fuchs J."/>
            <person name="Jenkins J."/>
            <person name="Haas F.B."/>
            <person name="Piednoel M."/>
            <person name="Gundlach H."/>
            <person name="Van Bel M."/>
            <person name="Meyberg R."/>
            <person name="Vives C."/>
            <person name="Morata J."/>
            <person name="Symeonidi A."/>
            <person name="Hiss M."/>
            <person name="Muchero W."/>
            <person name="Kamisugi Y."/>
            <person name="Saleh O."/>
            <person name="Blanc G."/>
            <person name="Decker E.L."/>
            <person name="van Gessel N."/>
            <person name="Grimwood J."/>
            <person name="Hayes R.D."/>
            <person name="Graham S.W."/>
            <person name="Gunter L.E."/>
            <person name="McDaniel S.F."/>
            <person name="Hoernstein S.N.W."/>
            <person name="Larsson A."/>
            <person name="Li F.W."/>
            <person name="Perroud P.F."/>
            <person name="Phillips J."/>
            <person name="Ranjan P."/>
            <person name="Rokshar D.S."/>
            <person name="Rothfels C.J."/>
            <person name="Schneider L."/>
            <person name="Shu S."/>
            <person name="Stevenson D.W."/>
            <person name="Thummler F."/>
            <person name="Tillich M."/>
            <person name="Villarreal Aguilar J.C."/>
            <person name="Widiez T."/>
            <person name="Wong G.K."/>
            <person name="Wymore A."/>
            <person name="Zhang Y."/>
            <person name="Zimmer A.D."/>
            <person name="Quatrano R.S."/>
            <person name="Mayer K.F.X."/>
            <person name="Goodstein D."/>
            <person name="Casacuberta J.M."/>
            <person name="Vandepoele K."/>
            <person name="Reski R."/>
            <person name="Cuming A.C."/>
            <person name="Tuskan G.A."/>
            <person name="Maumus F."/>
            <person name="Salse J."/>
            <person name="Schmutz J."/>
            <person name="Rensing S.A."/>
        </authorList>
    </citation>
    <scope>NUCLEOTIDE SEQUENCE [LARGE SCALE GENOMIC DNA]</scope>
    <source>
        <strain evidence="3 4">cv. Gransden 2004</strain>
    </source>
</reference>
<reference evidence="2 4" key="1">
    <citation type="journal article" date="2008" name="Science">
        <title>The Physcomitrella genome reveals evolutionary insights into the conquest of land by plants.</title>
        <authorList>
            <person name="Rensing S."/>
            <person name="Lang D."/>
            <person name="Zimmer A."/>
            <person name="Terry A."/>
            <person name="Salamov A."/>
            <person name="Shapiro H."/>
            <person name="Nishiyama T."/>
            <person name="Perroud P.-F."/>
            <person name="Lindquist E."/>
            <person name="Kamisugi Y."/>
            <person name="Tanahashi T."/>
            <person name="Sakakibara K."/>
            <person name="Fujita T."/>
            <person name="Oishi K."/>
            <person name="Shin-I T."/>
            <person name="Kuroki Y."/>
            <person name="Toyoda A."/>
            <person name="Suzuki Y."/>
            <person name="Hashimoto A."/>
            <person name="Yamaguchi K."/>
            <person name="Sugano A."/>
            <person name="Kohara Y."/>
            <person name="Fujiyama A."/>
            <person name="Anterola A."/>
            <person name="Aoki S."/>
            <person name="Ashton N."/>
            <person name="Barbazuk W.B."/>
            <person name="Barker E."/>
            <person name="Bennetzen J."/>
            <person name="Bezanilla M."/>
            <person name="Blankenship R."/>
            <person name="Cho S.H."/>
            <person name="Dutcher S."/>
            <person name="Estelle M."/>
            <person name="Fawcett J.A."/>
            <person name="Gundlach H."/>
            <person name="Hanada K."/>
            <person name="Heyl A."/>
            <person name="Hicks K.A."/>
            <person name="Hugh J."/>
            <person name="Lohr M."/>
            <person name="Mayer K."/>
            <person name="Melkozernov A."/>
            <person name="Murata T."/>
            <person name="Nelson D."/>
            <person name="Pils B."/>
            <person name="Prigge M."/>
            <person name="Reiss B."/>
            <person name="Renner T."/>
            <person name="Rombauts S."/>
            <person name="Rushton P."/>
            <person name="Sanderfoot A."/>
            <person name="Schween G."/>
            <person name="Shiu S.-H."/>
            <person name="Stueber K."/>
            <person name="Theodoulou F.L."/>
            <person name="Tu H."/>
            <person name="Van de Peer Y."/>
            <person name="Verrier P.J."/>
            <person name="Waters E."/>
            <person name="Wood A."/>
            <person name="Yang L."/>
            <person name="Cove D."/>
            <person name="Cuming A."/>
            <person name="Hasebe M."/>
            <person name="Lucas S."/>
            <person name="Mishler D.B."/>
            <person name="Reski R."/>
            <person name="Grigoriev I."/>
            <person name="Quatrano R.S."/>
            <person name="Boore J.L."/>
        </authorList>
    </citation>
    <scope>NUCLEOTIDE SEQUENCE [LARGE SCALE GENOMIC DNA]</scope>
    <source>
        <strain evidence="3 4">cv. Gransden 2004</strain>
    </source>
</reference>
<evidence type="ECO:0000256" key="1">
    <source>
        <dbReference type="SAM" id="MobiDB-lite"/>
    </source>
</evidence>
<feature type="compositionally biased region" description="Pro residues" evidence="1">
    <location>
        <begin position="91"/>
        <end position="100"/>
    </location>
</feature>
<organism evidence="2">
    <name type="scientific">Physcomitrium patens</name>
    <name type="common">Spreading-leaved earth moss</name>
    <name type="synonym">Physcomitrella patens</name>
    <dbReference type="NCBI Taxonomy" id="3218"/>
    <lineage>
        <taxon>Eukaryota</taxon>
        <taxon>Viridiplantae</taxon>
        <taxon>Streptophyta</taxon>
        <taxon>Embryophyta</taxon>
        <taxon>Bryophyta</taxon>
        <taxon>Bryophytina</taxon>
        <taxon>Bryopsida</taxon>
        <taxon>Funariidae</taxon>
        <taxon>Funariales</taxon>
        <taxon>Funariaceae</taxon>
        <taxon>Physcomitrium</taxon>
    </lineage>
</organism>
<keyword evidence="4" id="KW-1185">Reference proteome</keyword>
<gene>
    <name evidence="2" type="ORF">PHYPA_015972</name>
</gene>
<feature type="compositionally biased region" description="Low complexity" evidence="1">
    <location>
        <begin position="80"/>
        <end position="90"/>
    </location>
</feature>
<name>A0A2K1JQ02_PHYPA</name>
<feature type="region of interest" description="Disordered" evidence="1">
    <location>
        <begin position="55"/>
        <end position="100"/>
    </location>
</feature>
<dbReference type="PANTHER" id="PTHR34892">
    <property type="entry name" value="VACUOLAR ATP SYNTHASE CATALYTIC SUBUNIT-RELATED / V-ATPASE-RELATED / VACUOLAR PROTON PUMP-LIKE PROTEIN"/>
    <property type="match status" value="1"/>
</dbReference>
<reference evidence="3" key="3">
    <citation type="submission" date="2020-12" db="UniProtKB">
        <authorList>
            <consortium name="EnsemblPlants"/>
        </authorList>
    </citation>
    <scope>IDENTIFICATION</scope>
</reference>
<feature type="compositionally biased region" description="Polar residues" evidence="1">
    <location>
        <begin position="116"/>
        <end position="134"/>
    </location>
</feature>
<dbReference type="Proteomes" id="UP000006727">
    <property type="component" value="Chromosome 12"/>
</dbReference>
<dbReference type="PANTHER" id="PTHR34892:SF2">
    <property type="entry name" value="VACUOLAR ATP SYNTHASE CATALYTIC SUBUNIT-RELATED _ V-ATPASE-RELATED _ VACUOLAR PROTON PUMP-LIKE PROTEIN"/>
    <property type="match status" value="1"/>
</dbReference>
<protein>
    <submittedName>
        <fullName evidence="2 3">Uncharacterized protein</fullName>
    </submittedName>
</protein>
<feature type="compositionally biased region" description="Pro residues" evidence="1">
    <location>
        <begin position="61"/>
        <end position="79"/>
    </location>
</feature>
<proteinExistence type="predicted"/>
<evidence type="ECO:0000313" key="3">
    <source>
        <dbReference type="EnsemblPlants" id="Pp3c12_8292V3.1"/>
    </source>
</evidence>
<dbReference type="InParanoid" id="A0A2K1JQ02"/>
<dbReference type="AlphaFoldDB" id="A0A2K1JQ02"/>
<dbReference type="EMBL" id="ABEU02000012">
    <property type="protein sequence ID" value="PNR43591.1"/>
    <property type="molecule type" value="Genomic_DNA"/>
</dbReference>
<accession>A0A2K1JQ02</accession>
<sequence length="153" mass="16692">MSLVSDIKLIRTDTTLDLSQKAEKGIPSLSRLALIIPRPPPHFPHTLWDISRPLRCHHSLPPAPNPAPPPKPSPSPSHSPTPRTSVTLSPVPSPPCLDPPPPLPLPCRPACCCSSKTPLKTSSTRPQFQTSQSSRKSEVRSPHKPRTMLAIRE</sequence>
<dbReference type="Gramene" id="Pp3c12_8292V3.1">
    <property type="protein sequence ID" value="Pp3c12_8292V3.1"/>
    <property type="gene ID" value="Pp3c12_8292"/>
</dbReference>
<feature type="region of interest" description="Disordered" evidence="1">
    <location>
        <begin position="116"/>
        <end position="153"/>
    </location>
</feature>
<dbReference type="EnsemblPlants" id="Pp3c12_8292V3.1">
    <property type="protein sequence ID" value="Pp3c12_8292V3.1"/>
    <property type="gene ID" value="Pp3c12_8292"/>
</dbReference>
<evidence type="ECO:0000313" key="4">
    <source>
        <dbReference type="Proteomes" id="UP000006727"/>
    </source>
</evidence>
<evidence type="ECO:0000313" key="2">
    <source>
        <dbReference type="EMBL" id="PNR43591.1"/>
    </source>
</evidence>